<sequence>MDMHGEGEDRGRADAAAMSAGQQAAFGDGISGGADGRRVPGEHQDAARDDDAQYDGRDEDHSGLVGGGPAEASDAADDPRAGAGEVAADRARAEEASVTEEEAGLAPGESD</sequence>
<evidence type="ECO:0000313" key="2">
    <source>
        <dbReference type="EMBL" id="MDR5690473.1"/>
    </source>
</evidence>
<feature type="compositionally biased region" description="Basic and acidic residues" evidence="1">
    <location>
        <begin position="35"/>
        <end position="62"/>
    </location>
</feature>
<dbReference type="EMBL" id="JAVKGS010000001">
    <property type="protein sequence ID" value="MDR5690473.1"/>
    <property type="molecule type" value="Genomic_DNA"/>
</dbReference>
<dbReference type="Proteomes" id="UP001260072">
    <property type="component" value="Unassembled WGS sequence"/>
</dbReference>
<evidence type="ECO:0000256" key="1">
    <source>
        <dbReference type="SAM" id="MobiDB-lite"/>
    </source>
</evidence>
<name>A0ABU1FFF1_9MICO</name>
<reference evidence="3" key="1">
    <citation type="submission" date="2023-07" db="EMBL/GenBank/DDBJ databases">
        <title>Description of three actinobacteria isolated from air of manufacturing shop in a pharmaceutical factory.</title>
        <authorList>
            <person name="Zhang D.-F."/>
        </authorList>
    </citation>
    <scope>NUCLEOTIDE SEQUENCE [LARGE SCALE GENOMIC DNA]</scope>
    <source>
        <strain evidence="3">CCTCC AB 2011122</strain>
    </source>
</reference>
<gene>
    <name evidence="2" type="ORF">RH861_00175</name>
</gene>
<protein>
    <recommendedName>
        <fullName evidence="4">Chemotaxis protein</fullName>
    </recommendedName>
</protein>
<feature type="compositionally biased region" description="Basic and acidic residues" evidence="1">
    <location>
        <begin position="1"/>
        <end position="13"/>
    </location>
</feature>
<evidence type="ECO:0000313" key="3">
    <source>
        <dbReference type="Proteomes" id="UP001260072"/>
    </source>
</evidence>
<comment type="caution">
    <text evidence="2">The sequence shown here is derived from an EMBL/GenBank/DDBJ whole genome shotgun (WGS) entry which is preliminary data.</text>
</comment>
<keyword evidence="3" id="KW-1185">Reference proteome</keyword>
<organism evidence="2 3">
    <name type="scientific">Agromyces indicus</name>
    <dbReference type="NCBI Taxonomy" id="758919"/>
    <lineage>
        <taxon>Bacteria</taxon>
        <taxon>Bacillati</taxon>
        <taxon>Actinomycetota</taxon>
        <taxon>Actinomycetes</taxon>
        <taxon>Micrococcales</taxon>
        <taxon>Microbacteriaceae</taxon>
        <taxon>Agromyces</taxon>
    </lineage>
</organism>
<accession>A0ABU1FFF1</accession>
<feature type="compositionally biased region" description="Low complexity" evidence="1">
    <location>
        <begin position="14"/>
        <end position="25"/>
    </location>
</feature>
<feature type="region of interest" description="Disordered" evidence="1">
    <location>
        <begin position="1"/>
        <end position="111"/>
    </location>
</feature>
<proteinExistence type="predicted"/>
<evidence type="ECO:0008006" key="4">
    <source>
        <dbReference type="Google" id="ProtNLM"/>
    </source>
</evidence>
<dbReference type="RefSeq" id="WP_248599008.1">
    <property type="nucleotide sequence ID" value="NZ_BAABBS010000001.1"/>
</dbReference>